<sequence length="136" mass="15902">MDTFFIIQWYRLRAINVLFLPQCFPVIKNIIFTVKAFAYRDNRMSKSISPAFTAYLKCTAFVLESEIFGENAPRLKAEDIAQFFFRMAYIKMGIISNTRRRSEPVVIRFNKCRQPCVCCFNIADILQAHLLNQTVL</sequence>
<dbReference type="EMBL" id="LR590464">
    <property type="protein sequence ID" value="VTP69524.1"/>
    <property type="molecule type" value="Genomic_DNA"/>
</dbReference>
<accession>A0A4U9HY09</accession>
<protein>
    <submittedName>
        <fullName evidence="1">Uncharacterized protein</fullName>
    </submittedName>
</protein>
<dbReference type="Proteomes" id="UP000310719">
    <property type="component" value="Chromosome"/>
</dbReference>
<dbReference type="AlphaFoldDB" id="A0A4U9HY09"/>
<proteinExistence type="predicted"/>
<evidence type="ECO:0000313" key="1">
    <source>
        <dbReference type="EMBL" id="VTP69524.1"/>
    </source>
</evidence>
<gene>
    <name evidence="1" type="ORF">NCTC13032_04429</name>
</gene>
<name>A0A4U9HY09_9ENTR</name>
<evidence type="ECO:0000313" key="2">
    <source>
        <dbReference type="Proteomes" id="UP000310719"/>
    </source>
</evidence>
<organism evidence="1 2">
    <name type="scientific">Leclercia adecarboxylata</name>
    <dbReference type="NCBI Taxonomy" id="83655"/>
    <lineage>
        <taxon>Bacteria</taxon>
        <taxon>Pseudomonadati</taxon>
        <taxon>Pseudomonadota</taxon>
        <taxon>Gammaproteobacteria</taxon>
        <taxon>Enterobacterales</taxon>
        <taxon>Enterobacteriaceae</taxon>
        <taxon>Leclercia</taxon>
    </lineage>
</organism>
<reference evidence="1 2" key="1">
    <citation type="submission" date="2019-05" db="EMBL/GenBank/DDBJ databases">
        <authorList>
            <consortium name="Pathogen Informatics"/>
        </authorList>
    </citation>
    <scope>NUCLEOTIDE SEQUENCE [LARGE SCALE GENOMIC DNA]</scope>
    <source>
        <strain evidence="1 2">NCTC13032</strain>
    </source>
</reference>